<evidence type="ECO:0000313" key="2">
    <source>
        <dbReference type="Proteomes" id="UP001236369"/>
    </source>
</evidence>
<dbReference type="EMBL" id="JAUSVV010000003">
    <property type="protein sequence ID" value="MDQ0442513.1"/>
    <property type="molecule type" value="Genomic_DNA"/>
</dbReference>
<name>A0ABU0HKZ4_9HYPH</name>
<sequence length="74" mass="8030">MTAPTVIPTESPIYEAEILAAQDAAEAIVTICWTVQPYGPDMDLWQIGDLIWTDVELMSLAAREGVVPASGRLQ</sequence>
<dbReference type="RefSeq" id="WP_238252964.1">
    <property type="nucleotide sequence ID" value="NZ_BPQX01000065.1"/>
</dbReference>
<proteinExistence type="predicted"/>
<gene>
    <name evidence="1" type="ORF">QO016_002007</name>
</gene>
<protein>
    <submittedName>
        <fullName evidence="1">Uncharacterized protein</fullName>
    </submittedName>
</protein>
<accession>A0ABU0HKZ4</accession>
<keyword evidence="2" id="KW-1185">Reference proteome</keyword>
<evidence type="ECO:0000313" key="1">
    <source>
        <dbReference type="EMBL" id="MDQ0442513.1"/>
    </source>
</evidence>
<comment type="caution">
    <text evidence="1">The sequence shown here is derived from an EMBL/GenBank/DDBJ whole genome shotgun (WGS) entry which is preliminary data.</text>
</comment>
<reference evidence="1 2" key="1">
    <citation type="submission" date="2023-07" db="EMBL/GenBank/DDBJ databases">
        <title>Genomic Encyclopedia of Type Strains, Phase IV (KMG-IV): sequencing the most valuable type-strain genomes for metagenomic binning, comparative biology and taxonomic classification.</title>
        <authorList>
            <person name="Goeker M."/>
        </authorList>
    </citation>
    <scope>NUCLEOTIDE SEQUENCE [LARGE SCALE GENOMIC DNA]</scope>
    <source>
        <strain evidence="1 2">DSM 19562</strain>
    </source>
</reference>
<organism evidence="1 2">
    <name type="scientific">Methylobacterium persicinum</name>
    <dbReference type="NCBI Taxonomy" id="374426"/>
    <lineage>
        <taxon>Bacteria</taxon>
        <taxon>Pseudomonadati</taxon>
        <taxon>Pseudomonadota</taxon>
        <taxon>Alphaproteobacteria</taxon>
        <taxon>Hyphomicrobiales</taxon>
        <taxon>Methylobacteriaceae</taxon>
        <taxon>Methylobacterium</taxon>
    </lineage>
</organism>
<dbReference type="Proteomes" id="UP001236369">
    <property type="component" value="Unassembled WGS sequence"/>
</dbReference>